<dbReference type="InterPro" id="IPR001126">
    <property type="entry name" value="UmuC"/>
</dbReference>
<dbReference type="AlphaFoldDB" id="A0AAU7VQJ1"/>
<gene>
    <name evidence="6" type="primary">dinB</name>
    <name evidence="8" type="ORF">PRVXT_001520</name>
</gene>
<dbReference type="EC" id="2.7.7.7" evidence="6"/>
<dbReference type="GO" id="GO:0009432">
    <property type="term" value="P:SOS response"/>
    <property type="evidence" value="ECO:0007669"/>
    <property type="project" value="TreeGrafter"/>
</dbReference>
<dbReference type="GO" id="GO:0006261">
    <property type="term" value="P:DNA-templated DNA replication"/>
    <property type="evidence" value="ECO:0007669"/>
    <property type="project" value="UniProtKB-UniRule"/>
</dbReference>
<evidence type="ECO:0000256" key="4">
    <source>
        <dbReference type="ARBA" id="ARBA00022763"/>
    </source>
</evidence>
<feature type="binding site" evidence="6">
    <location>
        <position position="8"/>
    </location>
    <ligand>
        <name>Mg(2+)</name>
        <dbReference type="ChEBI" id="CHEBI:18420"/>
    </ligand>
</feature>
<accession>A0AAU7VQJ1</accession>
<dbReference type="SUPFAM" id="SSF56672">
    <property type="entry name" value="DNA/RNA polymerases"/>
    <property type="match status" value="1"/>
</dbReference>
<evidence type="ECO:0000256" key="6">
    <source>
        <dbReference type="HAMAP-Rule" id="MF_01113"/>
    </source>
</evidence>
<keyword evidence="6 8" id="KW-0808">Transferase</keyword>
<keyword evidence="6" id="KW-0460">Magnesium</keyword>
<dbReference type="InterPro" id="IPR024728">
    <property type="entry name" value="PolY_HhH_motif"/>
</dbReference>
<dbReference type="GO" id="GO:0005829">
    <property type="term" value="C:cytosol"/>
    <property type="evidence" value="ECO:0007669"/>
    <property type="project" value="TreeGrafter"/>
</dbReference>
<reference evidence="8" key="2">
    <citation type="submission" date="2024-06" db="EMBL/GenBank/DDBJ databases">
        <authorList>
            <person name="Petrova K.O."/>
            <person name="Toshchakov S.V."/>
            <person name="Boltjanskaja Y.V."/>
            <person name="Kevbrin V."/>
        </authorList>
    </citation>
    <scope>NUCLEOTIDE SEQUENCE</scope>
    <source>
        <strain evidence="8">Z-910T</strain>
    </source>
</reference>
<feature type="binding site" evidence="6">
    <location>
        <position position="110"/>
    </location>
    <ligand>
        <name>Mg(2+)</name>
        <dbReference type="ChEBI" id="CHEBI:18420"/>
    </ligand>
</feature>
<dbReference type="SUPFAM" id="SSF100879">
    <property type="entry name" value="Lesion bypass DNA polymerase (Y-family), little finger domain"/>
    <property type="match status" value="1"/>
</dbReference>
<dbReference type="Gene3D" id="3.30.70.270">
    <property type="match status" value="1"/>
</dbReference>
<dbReference type="Gene3D" id="3.30.1490.100">
    <property type="entry name" value="DNA polymerase, Y-family, little finger domain"/>
    <property type="match status" value="1"/>
</dbReference>
<keyword evidence="6" id="KW-0963">Cytoplasm</keyword>
<proteinExistence type="inferred from homology"/>
<evidence type="ECO:0000259" key="7">
    <source>
        <dbReference type="PROSITE" id="PS50173"/>
    </source>
</evidence>
<dbReference type="Pfam" id="PF11799">
    <property type="entry name" value="IMS_C"/>
    <property type="match status" value="1"/>
</dbReference>
<comment type="similarity">
    <text evidence="1 6">Belongs to the DNA polymerase type-Y family.</text>
</comment>
<comment type="subcellular location">
    <subcellularLocation>
        <location evidence="6">Cytoplasm</location>
    </subcellularLocation>
</comment>
<evidence type="ECO:0000256" key="1">
    <source>
        <dbReference type="ARBA" id="ARBA00010945"/>
    </source>
</evidence>
<keyword evidence="6" id="KW-0238">DNA-binding</keyword>
<dbReference type="HAMAP" id="MF_01113">
    <property type="entry name" value="DNApol_IV"/>
    <property type="match status" value="1"/>
</dbReference>
<dbReference type="Gene3D" id="3.40.1170.60">
    <property type="match status" value="1"/>
</dbReference>
<keyword evidence="6" id="KW-0235">DNA replication</keyword>
<keyword evidence="3 6" id="KW-0548">Nucleotidyltransferase</keyword>
<reference evidence="8" key="1">
    <citation type="journal article" date="2013" name="Extremophiles">
        <title>Proteinivorax tanatarense gen. nov., sp. nov., an anaerobic, haloalkaliphilic, proteolytic bacterium isolated from a decaying algal bloom, and proposal of Proteinivoraceae fam. nov.</title>
        <authorList>
            <person name="Kevbrin V."/>
            <person name="Boltyanskaya Y."/>
            <person name="Zhilina T."/>
            <person name="Kolganova T."/>
            <person name="Lavrentjeva E."/>
            <person name="Kuznetsov B."/>
        </authorList>
    </citation>
    <scope>NUCLEOTIDE SEQUENCE</scope>
    <source>
        <strain evidence="8">Z-910T</strain>
    </source>
</reference>
<dbReference type="InterPro" id="IPR022880">
    <property type="entry name" value="DNApol_IV"/>
</dbReference>
<sequence>MNNIFHVDVNSAYLSWEAVYRLQMGEKKDLREIPSVVGGNEENRHGIVLAKSIPAKKYGIQTGETLFSARLKCPELEVVPPRYHIYMKCSQEMEELLKRYSPNVQFYSIDEMFIDYTNMEKKFGNAIDAAYTIKRQIKKELGFTVNVGVGPNKLLAKMASGLKKPDRVHTLFFDEIFEKMWPLPVNKLFMVGGRTAKKLDVLGIKTIGDLATEDISKLYKIFKSHGVLIHNYANGLENSKVRNEPMPIKGLGNSSTFSFDVCSEKEALMLLLSLTETVATRLRRGNFRAKVIKIHIKDKDFFTFSHQRKVVNPIQSTDAIYSVVKELFLEVWHKKPIRKMGVALGDIYTSDYEQITFWEEDDKTKRMLDKTVDNIRKRYGAKAVFRSCFLHSGIKPLEGGVIDNEDYPMVSSVL</sequence>
<name>A0AAU7VQJ1_9FIRM</name>
<comment type="catalytic activity">
    <reaction evidence="6">
        <text>DNA(n) + a 2'-deoxyribonucleoside 5'-triphosphate = DNA(n+1) + diphosphate</text>
        <dbReference type="Rhea" id="RHEA:22508"/>
        <dbReference type="Rhea" id="RHEA-COMP:17339"/>
        <dbReference type="Rhea" id="RHEA-COMP:17340"/>
        <dbReference type="ChEBI" id="CHEBI:33019"/>
        <dbReference type="ChEBI" id="CHEBI:61560"/>
        <dbReference type="ChEBI" id="CHEBI:173112"/>
        <dbReference type="EC" id="2.7.7.7"/>
    </reaction>
</comment>
<dbReference type="PANTHER" id="PTHR11076">
    <property type="entry name" value="DNA REPAIR POLYMERASE UMUC / TRANSFERASE FAMILY MEMBER"/>
    <property type="match status" value="1"/>
</dbReference>
<keyword evidence="6" id="KW-0234">DNA repair</keyword>
<evidence type="ECO:0000313" key="8">
    <source>
        <dbReference type="EMBL" id="XBX76331.1"/>
    </source>
</evidence>
<dbReference type="GO" id="GO:0042276">
    <property type="term" value="P:error-prone translesion synthesis"/>
    <property type="evidence" value="ECO:0007669"/>
    <property type="project" value="TreeGrafter"/>
</dbReference>
<organism evidence="8">
    <name type="scientific">Proteinivorax tanatarense</name>
    <dbReference type="NCBI Taxonomy" id="1260629"/>
    <lineage>
        <taxon>Bacteria</taxon>
        <taxon>Bacillati</taxon>
        <taxon>Bacillota</taxon>
        <taxon>Clostridia</taxon>
        <taxon>Eubacteriales</taxon>
        <taxon>Proteinivoracaceae</taxon>
        <taxon>Proteinivorax</taxon>
    </lineage>
</organism>
<dbReference type="InterPro" id="IPR017961">
    <property type="entry name" value="DNA_pol_Y-fam_little_finger"/>
</dbReference>
<evidence type="ECO:0000256" key="3">
    <source>
        <dbReference type="ARBA" id="ARBA00022695"/>
    </source>
</evidence>
<evidence type="ECO:0000256" key="2">
    <source>
        <dbReference type="ARBA" id="ARBA00022457"/>
    </source>
</evidence>
<comment type="subunit">
    <text evidence="6">Monomer.</text>
</comment>
<dbReference type="CDD" id="cd03586">
    <property type="entry name" value="PolY_Pol_IV_kappa"/>
    <property type="match status" value="1"/>
</dbReference>
<dbReference type="Pfam" id="PF00817">
    <property type="entry name" value="IMS"/>
    <property type="match status" value="1"/>
</dbReference>
<dbReference type="Gene3D" id="1.10.150.20">
    <property type="entry name" value="5' to 3' exonuclease, C-terminal subdomain"/>
    <property type="match status" value="1"/>
</dbReference>
<evidence type="ECO:0000256" key="5">
    <source>
        <dbReference type="ARBA" id="ARBA00022932"/>
    </source>
</evidence>
<keyword evidence="2 6" id="KW-0515">Mutator protein</keyword>
<dbReference type="PANTHER" id="PTHR11076:SF35">
    <property type="entry name" value="DNA REPAIR PROTEIN HOMOLOG YOBH"/>
    <property type="match status" value="1"/>
</dbReference>
<dbReference type="GO" id="GO:0006281">
    <property type="term" value="P:DNA repair"/>
    <property type="evidence" value="ECO:0007669"/>
    <property type="project" value="UniProtKB-UniRule"/>
</dbReference>
<dbReference type="InterPro" id="IPR036775">
    <property type="entry name" value="DNA_pol_Y-fam_lit_finger_sf"/>
</dbReference>
<dbReference type="GO" id="GO:0003887">
    <property type="term" value="F:DNA-directed DNA polymerase activity"/>
    <property type="evidence" value="ECO:0007669"/>
    <property type="project" value="UniProtKB-UniRule"/>
</dbReference>
<feature type="site" description="Substrate discrimination" evidence="6">
    <location>
        <position position="13"/>
    </location>
</feature>
<protein>
    <recommendedName>
        <fullName evidence="6">DNA polymerase IV</fullName>
        <shortName evidence="6">Pol IV</shortName>
        <ecNumber evidence="6">2.7.7.7</ecNumber>
    </recommendedName>
</protein>
<dbReference type="RefSeq" id="WP_350345065.1">
    <property type="nucleotide sequence ID" value="NZ_CP158367.1"/>
</dbReference>
<keyword evidence="5 6" id="KW-0239">DNA-directed DNA polymerase</keyword>
<dbReference type="GO" id="GO:0000287">
    <property type="term" value="F:magnesium ion binding"/>
    <property type="evidence" value="ECO:0007669"/>
    <property type="project" value="UniProtKB-UniRule"/>
</dbReference>
<comment type="cofactor">
    <cofactor evidence="6">
        <name>Mg(2+)</name>
        <dbReference type="ChEBI" id="CHEBI:18420"/>
    </cofactor>
    <text evidence="6">Binds 2 magnesium ions per subunit.</text>
</comment>
<dbReference type="Pfam" id="PF11798">
    <property type="entry name" value="IMS_HHH"/>
    <property type="match status" value="1"/>
</dbReference>
<comment type="function">
    <text evidence="6">Poorly processive, error-prone DNA polymerase involved in untargeted mutagenesis. Copies undamaged DNA at stalled replication forks, which arise in vivo from mismatched or misaligned primer ends. These misaligned primers can be extended by PolIV. Exhibits no 3'-5' exonuclease (proofreading) activity. May be involved in translesional synthesis, in conjunction with the beta clamp from PolIII.</text>
</comment>
<keyword evidence="4 6" id="KW-0227">DNA damage</keyword>
<dbReference type="InterPro" id="IPR043128">
    <property type="entry name" value="Rev_trsase/Diguanyl_cyclase"/>
</dbReference>
<keyword evidence="6" id="KW-0479">Metal-binding</keyword>
<dbReference type="GO" id="GO:0003684">
    <property type="term" value="F:damaged DNA binding"/>
    <property type="evidence" value="ECO:0007669"/>
    <property type="project" value="InterPro"/>
</dbReference>
<feature type="active site" evidence="6">
    <location>
        <position position="111"/>
    </location>
</feature>
<dbReference type="EMBL" id="CP158367">
    <property type="protein sequence ID" value="XBX76331.1"/>
    <property type="molecule type" value="Genomic_DNA"/>
</dbReference>
<dbReference type="PROSITE" id="PS50173">
    <property type="entry name" value="UMUC"/>
    <property type="match status" value="1"/>
</dbReference>
<dbReference type="InterPro" id="IPR043502">
    <property type="entry name" value="DNA/RNA_pol_sf"/>
</dbReference>
<dbReference type="InterPro" id="IPR050116">
    <property type="entry name" value="DNA_polymerase-Y"/>
</dbReference>
<feature type="domain" description="UmuC" evidence="7">
    <location>
        <begin position="4"/>
        <end position="192"/>
    </location>
</feature>